<dbReference type="RefSeq" id="YP_009275218.1">
    <property type="nucleotide sequence ID" value="NC_030925.1"/>
</dbReference>
<evidence type="ECO:0000313" key="1">
    <source>
        <dbReference type="EMBL" id="AMQ66528.1"/>
    </source>
</evidence>
<organism evidence="1 2">
    <name type="scientific">Bacillus phage Shbh1</name>
    <dbReference type="NCBI Taxonomy" id="1796992"/>
    <lineage>
        <taxon>Viruses</taxon>
        <taxon>Duplodnaviria</taxon>
        <taxon>Heunggongvirae</taxon>
        <taxon>Uroviricota</taxon>
        <taxon>Caudoviricetes</taxon>
        <taxon>Herelleviridae</taxon>
        <taxon>Bastillevirinae</taxon>
        <taxon>Shalavirus</taxon>
        <taxon>Shalavirus Shbh1</taxon>
    </lineage>
</organism>
<evidence type="ECO:0000313" key="2">
    <source>
        <dbReference type="Proteomes" id="UP000201588"/>
    </source>
</evidence>
<dbReference type="Proteomes" id="UP000201588">
    <property type="component" value="Segment"/>
</dbReference>
<protein>
    <submittedName>
        <fullName evidence="1">Hydroxylamine reductase-like protein</fullName>
    </submittedName>
</protein>
<dbReference type="KEGG" id="vg:28799413"/>
<accession>A0A142F171</accession>
<dbReference type="GeneID" id="28799413"/>
<proteinExistence type="predicted"/>
<name>A0A142F171_9CAUD</name>
<keyword evidence="2" id="KW-1185">Reference proteome</keyword>
<dbReference type="EMBL" id="KU640380">
    <property type="protein sequence ID" value="AMQ66528.1"/>
    <property type="molecule type" value="Genomic_DNA"/>
</dbReference>
<reference evidence="1 2" key="1">
    <citation type="submission" date="2016-01" db="EMBL/GenBank/DDBJ databases">
        <title>Isolation and characterization of bacteriophages from East Africa Rift Valley soda lakes.</title>
        <authorList>
            <person name="van Zyl L.J."/>
            <person name="Nemavhulani S."/>
            <person name="Cowan D.A."/>
            <person name="Trindade M.I."/>
        </authorList>
    </citation>
    <scope>NUCLEOTIDE SEQUENCE [LARGE SCALE GENOMIC DNA]</scope>
</reference>
<sequence>MTISKEHMEYRKFISESQVIFPFFGINEAFSEGGVTFFTQELFGTDEEFTFKFSLHVQTLKESEGKTKTVITKKGLEPECVNETLHVNVNVFTSPESYKEMLNNNHILVDLLHEDGRVKFSNYMAVEY</sequence>